<feature type="domain" description="DJ-1/PfpI" evidence="1">
    <location>
        <begin position="61"/>
        <end position="165"/>
    </location>
</feature>
<dbReference type="InterPro" id="IPR029062">
    <property type="entry name" value="Class_I_gatase-like"/>
</dbReference>
<dbReference type="AlphaFoldDB" id="A0A9P4JX55"/>
<accession>A0A9P4JX55</accession>
<dbReference type="InterPro" id="IPR052158">
    <property type="entry name" value="INH-QAR"/>
</dbReference>
<gene>
    <name evidence="2" type="ORF">GQ43DRAFT_436564</name>
</gene>
<reference evidence="2" key="1">
    <citation type="journal article" date="2020" name="Stud. Mycol.">
        <title>101 Dothideomycetes genomes: a test case for predicting lifestyles and emergence of pathogens.</title>
        <authorList>
            <person name="Haridas S."/>
            <person name="Albert R."/>
            <person name="Binder M."/>
            <person name="Bloem J."/>
            <person name="Labutti K."/>
            <person name="Salamov A."/>
            <person name="Andreopoulos B."/>
            <person name="Baker S."/>
            <person name="Barry K."/>
            <person name="Bills G."/>
            <person name="Bluhm B."/>
            <person name="Cannon C."/>
            <person name="Castanera R."/>
            <person name="Culley D."/>
            <person name="Daum C."/>
            <person name="Ezra D."/>
            <person name="Gonzalez J."/>
            <person name="Henrissat B."/>
            <person name="Kuo A."/>
            <person name="Liang C."/>
            <person name="Lipzen A."/>
            <person name="Lutzoni F."/>
            <person name="Magnuson J."/>
            <person name="Mondo S."/>
            <person name="Nolan M."/>
            <person name="Ohm R."/>
            <person name="Pangilinan J."/>
            <person name="Park H.-J."/>
            <person name="Ramirez L."/>
            <person name="Alfaro M."/>
            <person name="Sun H."/>
            <person name="Tritt A."/>
            <person name="Yoshinaga Y."/>
            <person name="Zwiers L.-H."/>
            <person name="Turgeon B."/>
            <person name="Goodwin S."/>
            <person name="Spatafora J."/>
            <person name="Crous P."/>
            <person name="Grigoriev I."/>
        </authorList>
    </citation>
    <scope>NUCLEOTIDE SEQUENCE</scope>
    <source>
        <strain evidence="2">ATCC 74209</strain>
    </source>
</reference>
<sequence length="166" mass="18158">MSTNNTQPPLRVGVMFEDVQYADLACVDILGNLSTKIASGFSSFGAAFDHFIPQSRPMEFLYVSSTLDPACMIPGIRALPTHTYDTAPRNLDLLVIGGTSPKGHPESSLKYLREAVRETRVVIGVCTGGLWLAAAGVLEDKKATTNRIALRVAREMYPSVEWVDQR</sequence>
<dbReference type="EMBL" id="ML993847">
    <property type="protein sequence ID" value="KAF2205976.1"/>
    <property type="molecule type" value="Genomic_DNA"/>
</dbReference>
<keyword evidence="3" id="KW-1185">Reference proteome</keyword>
<dbReference type="Gene3D" id="3.40.50.880">
    <property type="match status" value="1"/>
</dbReference>
<evidence type="ECO:0000259" key="1">
    <source>
        <dbReference type="Pfam" id="PF01965"/>
    </source>
</evidence>
<protein>
    <recommendedName>
        <fullName evidence="1">DJ-1/PfpI domain-containing protein</fullName>
    </recommendedName>
</protein>
<dbReference type="Proteomes" id="UP000799536">
    <property type="component" value="Unassembled WGS sequence"/>
</dbReference>
<evidence type="ECO:0000313" key="3">
    <source>
        <dbReference type="Proteomes" id="UP000799536"/>
    </source>
</evidence>
<dbReference type="OrthoDB" id="543156at2759"/>
<proteinExistence type="predicted"/>
<dbReference type="SUPFAM" id="SSF52317">
    <property type="entry name" value="Class I glutamine amidotransferase-like"/>
    <property type="match status" value="1"/>
</dbReference>
<dbReference type="PANTHER" id="PTHR43130">
    <property type="entry name" value="ARAC-FAMILY TRANSCRIPTIONAL REGULATOR"/>
    <property type="match status" value="1"/>
</dbReference>
<dbReference type="PANTHER" id="PTHR43130:SF7">
    <property type="entry name" value="DJ-1_PFPI DOMAIN-CONTAINING PROTEIN"/>
    <property type="match status" value="1"/>
</dbReference>
<dbReference type="Pfam" id="PF01965">
    <property type="entry name" value="DJ-1_PfpI"/>
    <property type="match status" value="1"/>
</dbReference>
<comment type="caution">
    <text evidence="2">The sequence shown here is derived from an EMBL/GenBank/DDBJ whole genome shotgun (WGS) entry which is preliminary data.</text>
</comment>
<evidence type="ECO:0000313" key="2">
    <source>
        <dbReference type="EMBL" id="KAF2205976.1"/>
    </source>
</evidence>
<dbReference type="InterPro" id="IPR002818">
    <property type="entry name" value="DJ-1/PfpI"/>
</dbReference>
<name>A0A9P4JX55_9PLEO</name>
<organism evidence="2 3">
    <name type="scientific">Delitschia confertaspora ATCC 74209</name>
    <dbReference type="NCBI Taxonomy" id="1513339"/>
    <lineage>
        <taxon>Eukaryota</taxon>
        <taxon>Fungi</taxon>
        <taxon>Dikarya</taxon>
        <taxon>Ascomycota</taxon>
        <taxon>Pezizomycotina</taxon>
        <taxon>Dothideomycetes</taxon>
        <taxon>Pleosporomycetidae</taxon>
        <taxon>Pleosporales</taxon>
        <taxon>Delitschiaceae</taxon>
        <taxon>Delitschia</taxon>
    </lineage>
</organism>